<dbReference type="RefSeq" id="WP_378266395.1">
    <property type="nucleotide sequence ID" value="NZ_JBHUKR010000007.1"/>
</dbReference>
<evidence type="ECO:0000256" key="2">
    <source>
        <dbReference type="SAM" id="MobiDB-lite"/>
    </source>
</evidence>
<protein>
    <submittedName>
        <fullName evidence="4">2-oxoacid:ferredoxin oxidoreductase subunit beta</fullName>
    </submittedName>
</protein>
<proteinExistence type="predicted"/>
<keyword evidence="5" id="KW-1185">Reference proteome</keyword>
<accession>A0ABW5FV24</accession>
<keyword evidence="1" id="KW-0560">Oxidoreductase</keyword>
<dbReference type="InterPro" id="IPR011766">
    <property type="entry name" value="TPP_enzyme_TPP-bd"/>
</dbReference>
<evidence type="ECO:0000259" key="3">
    <source>
        <dbReference type="Pfam" id="PF02775"/>
    </source>
</evidence>
<evidence type="ECO:0000313" key="5">
    <source>
        <dbReference type="Proteomes" id="UP001597417"/>
    </source>
</evidence>
<evidence type="ECO:0000256" key="1">
    <source>
        <dbReference type="ARBA" id="ARBA00023002"/>
    </source>
</evidence>
<gene>
    <name evidence="4" type="ORF">ACFSXZ_19225</name>
</gene>
<dbReference type="PANTHER" id="PTHR48084:SF4">
    <property type="entry name" value="2-OXOGLUTARATE OXIDOREDUCTASE SUBUNIT KORB"/>
    <property type="match status" value="1"/>
</dbReference>
<feature type="region of interest" description="Disordered" evidence="2">
    <location>
        <begin position="1"/>
        <end position="23"/>
    </location>
</feature>
<organism evidence="4 5">
    <name type="scientific">Amycolatopsis pigmentata</name>
    <dbReference type="NCBI Taxonomy" id="450801"/>
    <lineage>
        <taxon>Bacteria</taxon>
        <taxon>Bacillati</taxon>
        <taxon>Actinomycetota</taxon>
        <taxon>Actinomycetes</taxon>
        <taxon>Pseudonocardiales</taxon>
        <taxon>Pseudonocardiaceae</taxon>
        <taxon>Amycolatopsis</taxon>
    </lineage>
</organism>
<feature type="domain" description="Thiamine pyrophosphate enzyme TPP-binding" evidence="3">
    <location>
        <begin position="69"/>
        <end position="216"/>
    </location>
</feature>
<dbReference type="SUPFAM" id="SSF52518">
    <property type="entry name" value="Thiamin diphosphate-binding fold (THDP-binding)"/>
    <property type="match status" value="1"/>
</dbReference>
<dbReference type="PANTHER" id="PTHR48084">
    <property type="entry name" value="2-OXOGLUTARATE OXIDOREDUCTASE SUBUNIT KORB-RELATED"/>
    <property type="match status" value="1"/>
</dbReference>
<comment type="caution">
    <text evidence="4">The sequence shown here is derived from an EMBL/GenBank/DDBJ whole genome shotgun (WGS) entry which is preliminary data.</text>
</comment>
<dbReference type="Gene3D" id="3.40.50.970">
    <property type="match status" value="1"/>
</dbReference>
<reference evidence="5" key="1">
    <citation type="journal article" date="2019" name="Int. J. Syst. Evol. Microbiol.">
        <title>The Global Catalogue of Microorganisms (GCM) 10K type strain sequencing project: providing services to taxonomists for standard genome sequencing and annotation.</title>
        <authorList>
            <consortium name="The Broad Institute Genomics Platform"/>
            <consortium name="The Broad Institute Genome Sequencing Center for Infectious Disease"/>
            <person name="Wu L."/>
            <person name="Ma J."/>
        </authorList>
    </citation>
    <scope>NUCLEOTIDE SEQUENCE [LARGE SCALE GENOMIC DNA]</scope>
    <source>
        <strain evidence="5">CGMCC 4.7645</strain>
    </source>
</reference>
<dbReference type="CDD" id="cd03375">
    <property type="entry name" value="TPP_OGFOR"/>
    <property type="match status" value="1"/>
</dbReference>
<sequence length="353" mass="38105">MTAIDLGMPSGGLDLVPTTDEPQKAKDYKSDQEVRWCPGCGDYIVLNTVQSFLPTLGLKRENIVFISGIGCSSRFPYYLNTYGMHSIHGRAPAIATGLATTRPDLSVWVITGDGDALSIGGNHLIHALRRNVNLKILLFNNRIYGLTKGQYSPTSEAGKITKSTPMGSVDTPFNPISLALGAEATFVGRALDSDKKGLTEVLTAAARHRGSALVEIYQNCPIFNDGAFDVLKDSDEAARRIIPLKPGEPIRFGPEGEYGVTTTGWGGLETAKVSEIGEDNLVVHDPAIADTAYAFALSRIGDQNLNHTPTGIFRQVERPTYDDQARAQVEQARSAKTPDLQGLLTGKDTWTVV</sequence>
<evidence type="ECO:0000313" key="4">
    <source>
        <dbReference type="EMBL" id="MFD2418460.1"/>
    </source>
</evidence>
<dbReference type="InterPro" id="IPR051457">
    <property type="entry name" value="2-oxoacid:Fd_oxidoreductase"/>
</dbReference>
<dbReference type="InterPro" id="IPR029061">
    <property type="entry name" value="THDP-binding"/>
</dbReference>
<dbReference type="EMBL" id="JBHUKR010000007">
    <property type="protein sequence ID" value="MFD2418460.1"/>
    <property type="molecule type" value="Genomic_DNA"/>
</dbReference>
<name>A0ABW5FV24_9PSEU</name>
<dbReference type="Pfam" id="PF02775">
    <property type="entry name" value="TPP_enzyme_C"/>
    <property type="match status" value="1"/>
</dbReference>
<dbReference type="Proteomes" id="UP001597417">
    <property type="component" value="Unassembled WGS sequence"/>
</dbReference>